<evidence type="ECO:0000313" key="2">
    <source>
        <dbReference type="EMBL" id="GHF17148.1"/>
    </source>
</evidence>
<evidence type="ECO:0000256" key="1">
    <source>
        <dbReference type="SAM" id="MobiDB-lite"/>
    </source>
</evidence>
<feature type="region of interest" description="Disordered" evidence="1">
    <location>
        <begin position="141"/>
        <end position="163"/>
    </location>
</feature>
<name>A0A919AMM2_9ACTN</name>
<reference evidence="2" key="1">
    <citation type="journal article" date="2014" name="Int. J. Syst. Evol. Microbiol.">
        <title>Complete genome sequence of Corynebacterium casei LMG S-19264T (=DSM 44701T), isolated from a smear-ripened cheese.</title>
        <authorList>
            <consortium name="US DOE Joint Genome Institute (JGI-PGF)"/>
            <person name="Walter F."/>
            <person name="Albersmeier A."/>
            <person name="Kalinowski J."/>
            <person name="Ruckert C."/>
        </authorList>
    </citation>
    <scope>NUCLEOTIDE SEQUENCE</scope>
    <source>
        <strain evidence="2">JCM 3302</strain>
    </source>
</reference>
<comment type="caution">
    <text evidence="2">The sequence shown here is derived from an EMBL/GenBank/DDBJ whole genome shotgun (WGS) entry which is preliminary data.</text>
</comment>
<dbReference type="EMBL" id="BNBC01000077">
    <property type="protein sequence ID" value="GHF17148.1"/>
    <property type="molecule type" value="Genomic_DNA"/>
</dbReference>
<protein>
    <submittedName>
        <fullName evidence="2">Uncharacterized protein</fullName>
    </submittedName>
</protein>
<keyword evidence="3" id="KW-1185">Reference proteome</keyword>
<dbReference type="AlphaFoldDB" id="A0A919AMM2"/>
<organism evidence="2 3">
    <name type="scientific">Streptomyces spiralis</name>
    <dbReference type="NCBI Taxonomy" id="66376"/>
    <lineage>
        <taxon>Bacteria</taxon>
        <taxon>Bacillati</taxon>
        <taxon>Actinomycetota</taxon>
        <taxon>Actinomycetes</taxon>
        <taxon>Kitasatosporales</taxon>
        <taxon>Streptomycetaceae</taxon>
        <taxon>Streptomyces</taxon>
    </lineage>
</organism>
<proteinExistence type="predicted"/>
<accession>A0A919AMM2</accession>
<evidence type="ECO:0000313" key="3">
    <source>
        <dbReference type="Proteomes" id="UP000641386"/>
    </source>
</evidence>
<reference evidence="2" key="2">
    <citation type="submission" date="2020-09" db="EMBL/GenBank/DDBJ databases">
        <authorList>
            <person name="Sun Q."/>
            <person name="Ohkuma M."/>
        </authorList>
    </citation>
    <scope>NUCLEOTIDE SEQUENCE</scope>
    <source>
        <strain evidence="2">JCM 3302</strain>
    </source>
</reference>
<dbReference type="Proteomes" id="UP000641386">
    <property type="component" value="Unassembled WGS sequence"/>
</dbReference>
<gene>
    <name evidence="2" type="ORF">GCM10014715_85320</name>
</gene>
<sequence length="163" mass="16358">MCFSTVARAFAATGFVKTTEIGMATPTVVPVCGVIVSNSIGGPAGFVGVGEALALGLPEAFASPPPALSLPPPPQALAPTIIATVTSAIPMPPLRRPTICPALSLPGPEGPDFLSDDCRTATVARGMQRFCDPHHSGFDGGHSARRSPGCASSPGCPVPASDL</sequence>